<dbReference type="EMBL" id="CZKA01000002">
    <property type="protein sequence ID" value="CUR53936.1"/>
    <property type="molecule type" value="Genomic_DNA"/>
</dbReference>
<sequence>MDWLDAMGWGGSALLVLSLLQTRVLRFRVLNLIACLILLAFNAILGIWPMVAMNFVLGAINVWFILKLLRESHDEAAFDVLRVRSSDAYLAHVLRVHRDDIATFQPDFVGTTPGSIVYVVQKGDETVGVVVLRVAGGTAHVDLDYVTPRFRDFSPGEFVWRQSDLLSTLEVNRVVTPAGMKGAYYDRLGFRRDGESWVLELPH</sequence>
<organism evidence="2">
    <name type="scientific">metagenome</name>
    <dbReference type="NCBI Taxonomy" id="256318"/>
    <lineage>
        <taxon>unclassified sequences</taxon>
        <taxon>metagenomes</taxon>
    </lineage>
</organism>
<evidence type="ECO:0000313" key="2">
    <source>
        <dbReference type="EMBL" id="CUR53936.1"/>
    </source>
</evidence>
<dbReference type="SUPFAM" id="SSF55729">
    <property type="entry name" value="Acyl-CoA N-acyltransferases (Nat)"/>
    <property type="match status" value="1"/>
</dbReference>
<feature type="transmembrane region" description="Helical" evidence="1">
    <location>
        <begin position="29"/>
        <end position="45"/>
    </location>
</feature>
<dbReference type="InterPro" id="IPR016181">
    <property type="entry name" value="Acyl_CoA_acyltransferase"/>
</dbReference>
<reference evidence="2" key="1">
    <citation type="submission" date="2015-08" db="EMBL/GenBank/DDBJ databases">
        <authorList>
            <person name="Babu N.S."/>
            <person name="Beckwith C.J."/>
            <person name="Beseler K.G."/>
            <person name="Brison A."/>
            <person name="Carone J.V."/>
            <person name="Caskin T.P."/>
            <person name="Diamond M."/>
            <person name="Durham M.E."/>
            <person name="Foxe J.M."/>
            <person name="Go M."/>
            <person name="Henderson B.A."/>
            <person name="Jones I.B."/>
            <person name="McGettigan J.A."/>
            <person name="Micheletti S.J."/>
            <person name="Nasrallah M.E."/>
            <person name="Ortiz D."/>
            <person name="Piller C.R."/>
            <person name="Privatt S.R."/>
            <person name="Schneider S.L."/>
            <person name="Sharp S."/>
            <person name="Smith T.C."/>
            <person name="Stanton J.D."/>
            <person name="Ullery H.E."/>
            <person name="Wilson R.J."/>
            <person name="Serrano M.G."/>
            <person name="Buck G."/>
            <person name="Lee V."/>
            <person name="Wang Y."/>
            <person name="Carvalho R."/>
            <person name="Voegtly L."/>
            <person name="Shi R."/>
            <person name="Duckworth R."/>
            <person name="Johnson A."/>
            <person name="Loviza R."/>
            <person name="Walstead R."/>
            <person name="Shah Z."/>
            <person name="Kiflezghi M."/>
            <person name="Wade K."/>
            <person name="Ball S.L."/>
            <person name="Bradley K.W."/>
            <person name="Asai D.J."/>
            <person name="Bowman C.A."/>
            <person name="Russell D.A."/>
            <person name="Pope W.H."/>
            <person name="Jacobs-Sera D."/>
            <person name="Hendrix R.W."/>
            <person name="Hatfull G.F."/>
        </authorList>
    </citation>
    <scope>NUCLEOTIDE SEQUENCE</scope>
</reference>
<gene>
    <name evidence="2" type="ORF">NOCA2100069</name>
</gene>
<protein>
    <recommendedName>
        <fullName evidence="3">N-acetyltransferase domain-containing protein</fullName>
    </recommendedName>
</protein>
<dbReference type="AlphaFoldDB" id="A0A2P2BW14"/>
<keyword evidence="1" id="KW-0812">Transmembrane</keyword>
<evidence type="ECO:0000256" key="1">
    <source>
        <dbReference type="SAM" id="Phobius"/>
    </source>
</evidence>
<keyword evidence="1" id="KW-1133">Transmembrane helix</keyword>
<keyword evidence="1" id="KW-0472">Membrane</keyword>
<evidence type="ECO:0008006" key="3">
    <source>
        <dbReference type="Google" id="ProtNLM"/>
    </source>
</evidence>
<name>A0A2P2BW14_9ZZZZ</name>
<accession>A0A2P2BW14</accession>
<proteinExistence type="predicted"/>